<evidence type="ECO:0000313" key="3">
    <source>
        <dbReference type="Proteomes" id="UP000798808"/>
    </source>
</evidence>
<dbReference type="Proteomes" id="UP000798808">
    <property type="component" value="Unassembled WGS sequence"/>
</dbReference>
<protein>
    <submittedName>
        <fullName evidence="2">Uncharacterized protein</fullName>
    </submittedName>
</protein>
<keyword evidence="1" id="KW-0175">Coiled coil</keyword>
<dbReference type="EMBL" id="SMLW01000669">
    <property type="protein sequence ID" value="MTI28653.1"/>
    <property type="molecule type" value="Genomic_DNA"/>
</dbReference>
<accession>A0ABW9RZG3</accession>
<feature type="coiled-coil region" evidence="1">
    <location>
        <begin position="61"/>
        <end position="88"/>
    </location>
</feature>
<organism evidence="2 3">
    <name type="scientific">Fulvivirga kasyanovii</name>
    <dbReference type="NCBI Taxonomy" id="396812"/>
    <lineage>
        <taxon>Bacteria</taxon>
        <taxon>Pseudomonadati</taxon>
        <taxon>Bacteroidota</taxon>
        <taxon>Cytophagia</taxon>
        <taxon>Cytophagales</taxon>
        <taxon>Fulvivirgaceae</taxon>
        <taxon>Fulvivirga</taxon>
    </lineage>
</organism>
<name>A0ABW9RZG3_9BACT</name>
<sequence length="101" mass="12053">MKKQDKSEHYQKIIDSMEELTSKMDAIAQEYFEANVDFISKLGDARLREDLSEDARLSYYDRRFKDLLEELENENRLLKREKINLQFRKSLLTADESTSLI</sequence>
<comment type="caution">
    <text evidence="2">The sequence shown here is derived from an EMBL/GenBank/DDBJ whole genome shotgun (WGS) entry which is preliminary data.</text>
</comment>
<keyword evidence="3" id="KW-1185">Reference proteome</keyword>
<evidence type="ECO:0000256" key="1">
    <source>
        <dbReference type="SAM" id="Coils"/>
    </source>
</evidence>
<reference evidence="2 3" key="1">
    <citation type="submission" date="2019-02" db="EMBL/GenBank/DDBJ databases">
        <authorList>
            <person name="Goldberg S.R."/>
            <person name="Haltli B.A."/>
            <person name="Correa H."/>
            <person name="Russell K.G."/>
        </authorList>
    </citation>
    <scope>NUCLEOTIDE SEQUENCE [LARGE SCALE GENOMIC DNA]</scope>
    <source>
        <strain evidence="2 3">JCM 16186</strain>
    </source>
</reference>
<evidence type="ECO:0000313" key="2">
    <source>
        <dbReference type="EMBL" id="MTI28653.1"/>
    </source>
</evidence>
<gene>
    <name evidence="2" type="ORF">E1163_27085</name>
</gene>
<dbReference type="RefSeq" id="WP_155176386.1">
    <property type="nucleotide sequence ID" value="NZ_BAAAFL010000043.1"/>
</dbReference>
<proteinExistence type="predicted"/>